<dbReference type="EMBL" id="JMCC02000104">
    <property type="protein sequence ID" value="KIG13192.1"/>
    <property type="molecule type" value="Genomic_DNA"/>
</dbReference>
<evidence type="ECO:0000259" key="3">
    <source>
        <dbReference type="PROSITE" id="PS51192"/>
    </source>
</evidence>
<feature type="compositionally biased region" description="Acidic residues" evidence="2">
    <location>
        <begin position="1161"/>
        <end position="1179"/>
    </location>
</feature>
<dbReference type="InterPro" id="IPR000330">
    <property type="entry name" value="SNF2_N"/>
</dbReference>
<comment type="caution">
    <text evidence="5">The sequence shown here is derived from an EMBL/GenBank/DDBJ whole genome shotgun (WGS) entry which is preliminary data.</text>
</comment>
<dbReference type="Proteomes" id="UP000031599">
    <property type="component" value="Unassembled WGS sequence"/>
</dbReference>
<dbReference type="GO" id="GO:0004386">
    <property type="term" value="F:helicase activity"/>
    <property type="evidence" value="ECO:0007669"/>
    <property type="project" value="UniProtKB-KW"/>
</dbReference>
<feature type="compositionally biased region" description="Pro residues" evidence="2">
    <location>
        <begin position="1194"/>
        <end position="1203"/>
    </location>
</feature>
<protein>
    <submittedName>
        <fullName evidence="5">Helicase, SNF2/RAD54 family protein</fullName>
    </submittedName>
</protein>
<dbReference type="InterPro" id="IPR049730">
    <property type="entry name" value="SNF2/RAD54-like_C"/>
</dbReference>
<dbReference type="PROSITE" id="PS51192">
    <property type="entry name" value="HELICASE_ATP_BIND_1"/>
    <property type="match status" value="1"/>
</dbReference>
<dbReference type="InterPro" id="IPR027417">
    <property type="entry name" value="P-loop_NTPase"/>
</dbReference>
<dbReference type="SMART" id="SM00487">
    <property type="entry name" value="DEXDc"/>
    <property type="match status" value="1"/>
</dbReference>
<organism evidence="5 6">
    <name type="scientific">Enhygromyxa salina</name>
    <dbReference type="NCBI Taxonomy" id="215803"/>
    <lineage>
        <taxon>Bacteria</taxon>
        <taxon>Pseudomonadati</taxon>
        <taxon>Myxococcota</taxon>
        <taxon>Polyangia</taxon>
        <taxon>Nannocystales</taxon>
        <taxon>Nannocystaceae</taxon>
        <taxon>Enhygromyxa</taxon>
    </lineage>
</organism>
<dbReference type="AlphaFoldDB" id="A0A0C2CZC2"/>
<dbReference type="InterPro" id="IPR038718">
    <property type="entry name" value="SNF2-like_sf"/>
</dbReference>
<dbReference type="Gene3D" id="3.40.50.10810">
    <property type="entry name" value="Tandem AAA-ATPase domain"/>
    <property type="match status" value="1"/>
</dbReference>
<dbReference type="InterPro" id="IPR001650">
    <property type="entry name" value="Helicase_C-like"/>
</dbReference>
<name>A0A0C2CZC2_9BACT</name>
<keyword evidence="5" id="KW-0347">Helicase</keyword>
<dbReference type="Gene3D" id="3.40.50.300">
    <property type="entry name" value="P-loop containing nucleotide triphosphate hydrolases"/>
    <property type="match status" value="1"/>
</dbReference>
<accession>A0A0C2CZC2</accession>
<proteinExistence type="predicted"/>
<dbReference type="Pfam" id="PF00176">
    <property type="entry name" value="SNF2-rel_dom"/>
    <property type="match status" value="1"/>
</dbReference>
<dbReference type="PROSITE" id="PS51194">
    <property type="entry name" value="HELICASE_CTER"/>
    <property type="match status" value="1"/>
</dbReference>
<dbReference type="CDD" id="cd18793">
    <property type="entry name" value="SF2_C_SNF"/>
    <property type="match status" value="1"/>
</dbReference>
<gene>
    <name evidence="5" type="ORF">DB30_00415</name>
</gene>
<dbReference type="SUPFAM" id="SSF52540">
    <property type="entry name" value="P-loop containing nucleoside triphosphate hydrolases"/>
    <property type="match status" value="2"/>
</dbReference>
<dbReference type="Pfam" id="PF00271">
    <property type="entry name" value="Helicase_C"/>
    <property type="match status" value="1"/>
</dbReference>
<feature type="domain" description="Helicase C-terminal" evidence="4">
    <location>
        <begin position="991"/>
        <end position="1145"/>
    </location>
</feature>
<evidence type="ECO:0000256" key="2">
    <source>
        <dbReference type="SAM" id="MobiDB-lite"/>
    </source>
</evidence>
<dbReference type="SMART" id="SM00490">
    <property type="entry name" value="HELICc"/>
    <property type="match status" value="1"/>
</dbReference>
<feature type="region of interest" description="Disordered" evidence="2">
    <location>
        <begin position="1155"/>
        <end position="1228"/>
    </location>
</feature>
<dbReference type="GO" id="GO:0016787">
    <property type="term" value="F:hydrolase activity"/>
    <property type="evidence" value="ECO:0007669"/>
    <property type="project" value="UniProtKB-KW"/>
</dbReference>
<keyword evidence="5" id="KW-0547">Nucleotide-binding</keyword>
<dbReference type="GO" id="GO:0005524">
    <property type="term" value="F:ATP binding"/>
    <property type="evidence" value="ECO:0007669"/>
    <property type="project" value="InterPro"/>
</dbReference>
<keyword evidence="5" id="KW-0067">ATP-binding</keyword>
<dbReference type="InterPro" id="IPR014001">
    <property type="entry name" value="Helicase_ATP-bd"/>
</dbReference>
<feature type="domain" description="Helicase ATP-binding" evidence="3">
    <location>
        <begin position="704"/>
        <end position="863"/>
    </location>
</feature>
<evidence type="ECO:0000313" key="6">
    <source>
        <dbReference type="Proteomes" id="UP000031599"/>
    </source>
</evidence>
<keyword evidence="1" id="KW-0378">Hydrolase</keyword>
<reference evidence="5 6" key="1">
    <citation type="submission" date="2014-12" db="EMBL/GenBank/DDBJ databases">
        <title>Genome assembly of Enhygromyxa salina DSM 15201.</title>
        <authorList>
            <person name="Sharma G."/>
            <person name="Subramanian S."/>
        </authorList>
    </citation>
    <scope>NUCLEOTIDE SEQUENCE [LARGE SCALE GENOMIC DNA]</scope>
    <source>
        <strain evidence="5 6">DSM 15201</strain>
    </source>
</reference>
<sequence>MSGEVDEAIAEQLDRLAVTTELGQRLRRSSPQRRVIGARRELVQQRIDTRPARHGRDDSKIRARTAKQPRVATPWTRRPPPANTVTINLDRPPADRLTAARVRGLLAWLSPRGRLPEDALAKVPDLVGALTVIQREWAKDPWLEFPDGEGLWCRIDARCGCSTHDKHGFCEHRAAVVVLELWRRPDGRELFDRPSWQLELDYLLRDRPSDGLSTEAAPPPSPRSDRACRLLIHVFPTGGYERGFDFDVQLLRANKRGDGWLKPIRCPSSVDKLRAKANPSDELLRVHDLIAQLTELRKLDTYARQAPRLRARVAHELLAALAEAGEQLELRWEQLPIVASTLVWRPTLRISAGEPGLLEARWSDGVLDHWRLEPSIVLTSAGILRPLADDIPAHLLDRIGVEPVQLSVDDFDQFARTILAHAPVPIEIPTPLEVGASAVARREARLYLEERGEVLRCTAKLAYELADGRCVELGLHARGGLSFGDDMTLVRDAKWERARRAEFTDRVGREASVELLEEWAWTFLSEGMPALRERGWVVFGEHSLTHNRVLAEPLGPRMRLGPSTDWFELEVDFAAEGEGGAVVAAPEVIASWLAGQRFVRLPDTRLAALPTRWLDRHGRALAELVELGDARNTQHGLGAHALPLASELLGEFVSDDPEQSARATHWRGRARALASFEGVAQREPPASLQAQLRGYQQRGFAWLCYLRDHGLGGCLADDMGLGKTVQALALLLDTHSGAPQGPPSLIVCPTSVLHTWREQADRFAPTLRVHLHHGPRRGTPPAEGTTDVIMTSYALLRHDAQLWQAMRFRHLILDEAQALKNPDSQLAQVARSLSVAHPVALTGTPLENNVVELWSLFELLMPGFFGSRRRFRKRWVEPIHKHEDGAALARLRRRLRPFLLRRLKREVAAELPPKQVQVLRCRLGKEQRQMYERVRATYRASVFGAVDKQGIGAATLHILEALTRLRQACCHPALLPFPEARELGGRVAKLELLRLLLVQASADGHRSLVFSTWPSFLDHVSTDLSAAGIAHLRLDGSTRDRAGVLERWQDPAGPPVFLISTKAGGLGLNLTEADHVFHLDPWWNPASEDQATDRAHRIGQTKPVMVYKLVAADTVEDKILELQARKRKLFNATIDTDRLEVDALTRADLEAVFADPSASGLDEEDDDLEDDFPPDDEPLPEPAPRALAQFIPLPSSPDSPSPAKPATVSAAQDSEAAVIQLFPRPPKP</sequence>
<evidence type="ECO:0000313" key="5">
    <source>
        <dbReference type="EMBL" id="KIG13192.1"/>
    </source>
</evidence>
<evidence type="ECO:0000259" key="4">
    <source>
        <dbReference type="PROSITE" id="PS51194"/>
    </source>
</evidence>
<evidence type="ECO:0000256" key="1">
    <source>
        <dbReference type="ARBA" id="ARBA00022801"/>
    </source>
</evidence>
<dbReference type="PANTHER" id="PTHR10799">
    <property type="entry name" value="SNF2/RAD54 HELICASE FAMILY"/>
    <property type="match status" value="1"/>
</dbReference>